<evidence type="ECO:0000256" key="1">
    <source>
        <dbReference type="SAM" id="Phobius"/>
    </source>
</evidence>
<keyword evidence="1" id="KW-0812">Transmembrane</keyword>
<dbReference type="EMBL" id="MN718199">
    <property type="protein sequence ID" value="QGZ16009.1"/>
    <property type="molecule type" value="Genomic_DNA"/>
</dbReference>
<keyword evidence="3" id="KW-1185">Reference proteome</keyword>
<keyword evidence="1" id="KW-0472">Membrane</keyword>
<name>A0A6B9J9A0_9CAUD</name>
<sequence length="59" mass="6752">MSILEYFQMFWLVPFVVFVTPIIIKPFTDTNFVDMIKVSSLFAGVLVVLSHLSVITLIM</sequence>
<evidence type="ECO:0000313" key="2">
    <source>
        <dbReference type="EMBL" id="QGZ16009.1"/>
    </source>
</evidence>
<organism evidence="2 3">
    <name type="scientific">Vibrio phage vB_VchM_Kuja</name>
    <dbReference type="NCBI Taxonomy" id="2686437"/>
    <lineage>
        <taxon>Viruses</taxon>
        <taxon>Duplodnaviria</taxon>
        <taxon>Heunggongvirae</taxon>
        <taxon>Uroviricota</taxon>
        <taxon>Caudoviricetes</taxon>
        <taxon>Pantevenvirales</taxon>
        <taxon>Ackermannviridae</taxon>
        <taxon>Kujavirus</taxon>
        <taxon>Kujavirus kuja</taxon>
    </lineage>
</organism>
<evidence type="ECO:0000313" key="3">
    <source>
        <dbReference type="Proteomes" id="UP000433471"/>
    </source>
</evidence>
<protein>
    <submittedName>
        <fullName evidence="2">Putative membrane protein</fullName>
    </submittedName>
</protein>
<accession>A0A6B9J9A0</accession>
<proteinExistence type="predicted"/>
<dbReference type="Proteomes" id="UP000433471">
    <property type="component" value="Segment"/>
</dbReference>
<gene>
    <name evidence="2" type="ORF">Kuja_0180</name>
</gene>
<feature type="transmembrane region" description="Helical" evidence="1">
    <location>
        <begin position="6"/>
        <end position="24"/>
    </location>
</feature>
<feature type="transmembrane region" description="Helical" evidence="1">
    <location>
        <begin position="36"/>
        <end position="58"/>
    </location>
</feature>
<reference evidence="2 3" key="1">
    <citation type="submission" date="2019-11" db="EMBL/GenBank/DDBJ databases">
        <title>Characterization of a novel member of the family Ackermannviridae.</title>
        <authorList>
            <person name="Maina A.N."/>
            <person name="Mwaura F.B."/>
            <person name="Jumba M."/>
        </authorList>
    </citation>
    <scope>NUCLEOTIDE SEQUENCE [LARGE SCALE GENOMIC DNA]</scope>
</reference>
<keyword evidence="1" id="KW-1133">Transmembrane helix</keyword>